<dbReference type="Proteomes" id="UP000095286">
    <property type="component" value="Unplaced"/>
</dbReference>
<name>A0AC35U686_9BILA</name>
<dbReference type="WBParaSite" id="RSKR_0000816000.1">
    <property type="protein sequence ID" value="RSKR_0000816000.1"/>
    <property type="gene ID" value="RSKR_0000816000"/>
</dbReference>
<reference evidence="2" key="1">
    <citation type="submission" date="2016-11" db="UniProtKB">
        <authorList>
            <consortium name="WormBaseParasite"/>
        </authorList>
    </citation>
    <scope>IDENTIFICATION</scope>
    <source>
        <strain evidence="2">KR3021</strain>
    </source>
</reference>
<protein>
    <submittedName>
        <fullName evidence="2">Aldo_ket_red domain-containing protein</fullName>
    </submittedName>
</protein>
<evidence type="ECO:0000313" key="1">
    <source>
        <dbReference type="Proteomes" id="UP000095286"/>
    </source>
</evidence>
<sequence>MVAEDVSGGYAVLNNNEKLPLVGFGTYKIATQDEVNTAVDAALSSGYRMFDTAKYYNNEDFLGHALKEYLPRYNLKREDIFITTKTFPDRDDTFENGKNHVLKSLKDLQTEYIDLYLIHYPKSDFRENDDPMNAYNRKELYLALVASQKAGLIKSIGVSNYEVRHLREIPSYSDVVPAVNQLEFHPLFTRNDIREYCKQHNIFFQAFSSLARFHEDVIKNDVIVKMAEKYSVTVPILLLAFAVCQNVGIIPKSSSPARIKENFKVVDVKISKEDIRKLMDLDTGKHYIRCTPWLVTA</sequence>
<accession>A0AC35U686</accession>
<evidence type="ECO:0000313" key="2">
    <source>
        <dbReference type="WBParaSite" id="RSKR_0000816000.1"/>
    </source>
</evidence>
<proteinExistence type="predicted"/>
<organism evidence="1 2">
    <name type="scientific">Rhabditophanes sp. KR3021</name>
    <dbReference type="NCBI Taxonomy" id="114890"/>
    <lineage>
        <taxon>Eukaryota</taxon>
        <taxon>Metazoa</taxon>
        <taxon>Ecdysozoa</taxon>
        <taxon>Nematoda</taxon>
        <taxon>Chromadorea</taxon>
        <taxon>Rhabditida</taxon>
        <taxon>Tylenchina</taxon>
        <taxon>Panagrolaimomorpha</taxon>
        <taxon>Strongyloidoidea</taxon>
        <taxon>Alloionematidae</taxon>
        <taxon>Rhabditophanes</taxon>
    </lineage>
</organism>